<dbReference type="AlphaFoldDB" id="A0A0J7XK34"/>
<dbReference type="PATRIC" id="fig|1114963.3.peg.4186"/>
<keyword evidence="3" id="KW-0274">FAD</keyword>
<dbReference type="Pfam" id="PF00890">
    <property type="entry name" value="FAD_binding_2"/>
    <property type="match status" value="1"/>
</dbReference>
<accession>A0A0J7XK34</accession>
<dbReference type="GO" id="GO:0008202">
    <property type="term" value="P:steroid metabolic process"/>
    <property type="evidence" value="ECO:0007669"/>
    <property type="project" value="UniProtKB-ARBA"/>
</dbReference>
<evidence type="ECO:0000313" key="7">
    <source>
        <dbReference type="Proteomes" id="UP000052268"/>
    </source>
</evidence>
<dbReference type="OrthoDB" id="3178130at2"/>
<evidence type="ECO:0000313" key="6">
    <source>
        <dbReference type="EMBL" id="KMS51999.1"/>
    </source>
</evidence>
<dbReference type="Gene3D" id="3.50.50.60">
    <property type="entry name" value="FAD/NAD(P)-binding domain"/>
    <property type="match status" value="2"/>
</dbReference>
<dbReference type="PANTHER" id="PTHR43400:SF10">
    <property type="entry name" value="3-OXOSTEROID 1-DEHYDROGENASE"/>
    <property type="match status" value="1"/>
</dbReference>
<evidence type="ECO:0000256" key="1">
    <source>
        <dbReference type="ARBA" id="ARBA00001974"/>
    </source>
</evidence>
<comment type="cofactor">
    <cofactor evidence="1">
        <name>FAD</name>
        <dbReference type="ChEBI" id="CHEBI:57692"/>
    </cofactor>
</comment>
<organism evidence="6 7">
    <name type="scientific">Novosphingobium barchaimii LL02</name>
    <dbReference type="NCBI Taxonomy" id="1114963"/>
    <lineage>
        <taxon>Bacteria</taxon>
        <taxon>Pseudomonadati</taxon>
        <taxon>Pseudomonadota</taxon>
        <taxon>Alphaproteobacteria</taxon>
        <taxon>Sphingomonadales</taxon>
        <taxon>Sphingomonadaceae</taxon>
        <taxon>Novosphingobium</taxon>
    </lineage>
</organism>
<keyword evidence="7" id="KW-1185">Reference proteome</keyword>
<protein>
    <submittedName>
        <fullName evidence="6">3-ketosteroid-delta-1-dehydrogenase</fullName>
    </submittedName>
</protein>
<dbReference type="InterPro" id="IPR036188">
    <property type="entry name" value="FAD/NAD-bd_sf"/>
</dbReference>
<evidence type="ECO:0000256" key="2">
    <source>
        <dbReference type="ARBA" id="ARBA00022630"/>
    </source>
</evidence>
<dbReference type="InterPro" id="IPR050315">
    <property type="entry name" value="FAD-oxidoreductase_2"/>
</dbReference>
<feature type="domain" description="FAD-dependent oxidoreductase 2 FAD-binding" evidence="5">
    <location>
        <begin position="9"/>
        <end position="537"/>
    </location>
</feature>
<dbReference type="SUPFAM" id="SSF51905">
    <property type="entry name" value="FAD/NAD(P)-binding domain"/>
    <property type="match status" value="1"/>
</dbReference>
<keyword evidence="4" id="KW-0560">Oxidoreductase</keyword>
<dbReference type="EMBL" id="JACU01000010">
    <property type="protein sequence ID" value="KMS51999.1"/>
    <property type="molecule type" value="Genomic_DNA"/>
</dbReference>
<dbReference type="GO" id="GO:0016491">
    <property type="term" value="F:oxidoreductase activity"/>
    <property type="evidence" value="ECO:0007669"/>
    <property type="project" value="UniProtKB-KW"/>
</dbReference>
<gene>
    <name evidence="6" type="ORF">V474_02820</name>
</gene>
<dbReference type="InterPro" id="IPR003953">
    <property type="entry name" value="FAD-dep_OxRdtase_2_FAD-bd"/>
</dbReference>
<name>A0A0J7XK34_9SPHN</name>
<evidence type="ECO:0000256" key="4">
    <source>
        <dbReference type="ARBA" id="ARBA00023002"/>
    </source>
</evidence>
<dbReference type="PANTHER" id="PTHR43400">
    <property type="entry name" value="FUMARATE REDUCTASE"/>
    <property type="match status" value="1"/>
</dbReference>
<dbReference type="InterPro" id="IPR027477">
    <property type="entry name" value="Succ_DH/fumarate_Rdtase_cat_sf"/>
</dbReference>
<evidence type="ECO:0000256" key="3">
    <source>
        <dbReference type="ARBA" id="ARBA00022827"/>
    </source>
</evidence>
<dbReference type="SUPFAM" id="SSF56425">
    <property type="entry name" value="Succinate dehydrogenase/fumarate reductase flavoprotein, catalytic domain"/>
    <property type="match status" value="1"/>
</dbReference>
<evidence type="ECO:0000259" key="5">
    <source>
        <dbReference type="Pfam" id="PF00890"/>
    </source>
</evidence>
<reference evidence="6 7" key="1">
    <citation type="journal article" date="2015" name="G3 (Bethesda)">
        <title>Insights into Ongoing Evolution of the Hexachlorocyclohexane Catabolic Pathway from Comparative Genomics of Ten Sphingomonadaceae Strains.</title>
        <authorList>
            <person name="Pearce S.L."/>
            <person name="Oakeshott J.G."/>
            <person name="Pandey G."/>
        </authorList>
    </citation>
    <scope>NUCLEOTIDE SEQUENCE [LARGE SCALE GENOMIC DNA]</scope>
    <source>
        <strain evidence="6 7">LL02</strain>
    </source>
</reference>
<sequence length="556" mass="59954">MTAFDETFDFVVVGSGGGSMCCALTLKTGGKSVAILEKTSLIGGTTARSGGVMWIPNNPFMKRDGVPDSFEQATTYLDAVVGSPNDAPGTSAERRGTYLVEGVEMVNFLVAQGIKLNRVSYWPDYYDDAPGGSEQGRTVVAELFNVNELGAWKSKLRPNFLSMMSTLDEMLQLRFLKQSWASKRIAARFMLRTVGAKLTGKHYVTAGAALQGRMLQASLKAGVELRTDSPVTELIAEDGVVKGIVTTRDGKPWRIGARLGVLVNAGGFARNQAMRDEHIPGTSTNWSLTAEGDTGEMILEMARLGAATAQMEEFVGNQIAIPPGMEDVAIKPVVQGVTASPHCILVDQSGVRYMNEGGSYMAYCRNMLIRNREVAAVPSWAIMDQQFLKKYMLANTMPGTKKPKSWFETGFLKKADSIEELAKLISIDPAALRGTVDRFNGFVAQNHDDDFQRGDRAYDRWLGDKYAPNASLGSIDQGPFYAMEVLPGDVGTYGGVVTDTNARVLREDGSVIEGLYATGVSTASSMGRVYPGAGASVGPSFVWGYVTAKHVLAKSA</sequence>
<dbReference type="RefSeq" id="WP_059153153.1">
    <property type="nucleotide sequence ID" value="NZ_KQ130457.1"/>
</dbReference>
<keyword evidence="2" id="KW-0285">Flavoprotein</keyword>
<dbReference type="Proteomes" id="UP000052268">
    <property type="component" value="Unassembled WGS sequence"/>
</dbReference>
<proteinExistence type="predicted"/>
<comment type="caution">
    <text evidence="6">The sequence shown here is derived from an EMBL/GenBank/DDBJ whole genome shotgun (WGS) entry which is preliminary data.</text>
</comment>